<reference evidence="1 2" key="1">
    <citation type="submission" date="2016-06" db="EMBL/GenBank/DDBJ databases">
        <title>Draft genome of Moraxella lacunata CCUG 57757A.</title>
        <authorList>
            <person name="Salva-Serra F."/>
            <person name="Engstrom-Jakobsson H."/>
            <person name="Thorell K."/>
            <person name="Gonzales-Siles L."/>
            <person name="Karlsson R."/>
            <person name="Boulund F."/>
            <person name="Engstrand L."/>
            <person name="Kristiansson E."/>
            <person name="Moore E."/>
        </authorList>
    </citation>
    <scope>NUCLEOTIDE SEQUENCE [LARGE SCALE GENOMIC DNA]</scope>
    <source>
        <strain evidence="1 2">CCUG 57757A</strain>
    </source>
</reference>
<name>A0A1B8Q4U5_MORLA</name>
<evidence type="ECO:0000313" key="1">
    <source>
        <dbReference type="EMBL" id="OBX64700.1"/>
    </source>
</evidence>
<accession>A0A1B8Q4U5</accession>
<dbReference type="InterPro" id="IPR016893">
    <property type="entry name" value="UCP028589"/>
</dbReference>
<dbReference type="Proteomes" id="UP000092607">
    <property type="component" value="Unassembled WGS sequence"/>
</dbReference>
<proteinExistence type="predicted"/>
<dbReference type="EMBL" id="LZMS01000040">
    <property type="protein sequence ID" value="OBX64700.1"/>
    <property type="molecule type" value="Genomic_DNA"/>
</dbReference>
<dbReference type="RefSeq" id="WP_065255160.1">
    <property type="nucleotide sequence ID" value="NZ_JARDJM010000006.1"/>
</dbReference>
<dbReference type="AlphaFoldDB" id="A0A1B8Q4U5"/>
<organism evidence="1 2">
    <name type="scientific">Moraxella lacunata</name>
    <dbReference type="NCBI Taxonomy" id="477"/>
    <lineage>
        <taxon>Bacteria</taxon>
        <taxon>Pseudomonadati</taxon>
        <taxon>Pseudomonadota</taxon>
        <taxon>Gammaproteobacteria</taxon>
        <taxon>Moraxellales</taxon>
        <taxon>Moraxellaceae</taxon>
        <taxon>Moraxella</taxon>
    </lineage>
</organism>
<dbReference type="OrthoDB" id="6657992at2"/>
<gene>
    <name evidence="1" type="ORF">A9309_04125</name>
</gene>
<evidence type="ECO:0000313" key="2">
    <source>
        <dbReference type="Proteomes" id="UP000092607"/>
    </source>
</evidence>
<protein>
    <submittedName>
        <fullName evidence="1">Uncharacterized protein</fullName>
    </submittedName>
</protein>
<dbReference type="PIRSF" id="PIRSF028589">
    <property type="entry name" value="UCP028589"/>
    <property type="match status" value="1"/>
</dbReference>
<sequence length="250" mass="27381">MTQVRKDFSRQGAIYLAETLGDGKRGDARWIGDTGTVSLSINEEQEVRKENHTGQRATSVVVRTGLEISIEMNIRYADAENLALGLHGKTSTVVGGSVTDEVFPETKAGRTIILDKGGISNLVITDNGGQTLDKDTHYHIRSDKGGVIEILDLASFAQPLKANYNYGGSQKLAILTQKPKPVYLMMDSINTVDNSRERLHLYKVEFQPLANLGLIDESLGEITLQGKCLLDSVYQLDPELGGYGKIELLD</sequence>
<comment type="caution">
    <text evidence="1">The sequence shown here is derived from an EMBL/GenBank/DDBJ whole genome shotgun (WGS) entry which is preliminary data.</text>
</comment>